<evidence type="ECO:0000259" key="8">
    <source>
        <dbReference type="Pfam" id="PF00266"/>
    </source>
</evidence>
<keyword evidence="10" id="KW-1185">Reference proteome</keyword>
<sequence length="384" mass="42432">METVENQYLLLTPGPLSTSRTVREAMLKDWCTWDDDYNKGIVEVIRQQLVALATAQDSYTCVLMQGSGTASVEATIGSVIPADGKLLVINNGAYGERIGQIAQYLNIAHHIVELGEVAQPDLQALETILAEDPAITHIAMVHCETTTGMLNPVAPVCELVKAHGKVMILDAMSSFGGIPLEIGELGIDFLISSANKCIQGVPGFGFVLAKQAELEQCQGRARSLTLDLYDQWQCMEKNHGKWRFTSPTHTVRAFHQALQELLVEGGVEARYARYHSNQQILVDGMERLGFRCLLDKSLHSPIITSFYSPAHPDYDFKTFYHLLKEKGFVIYPGKVSNADCFRIGNIGEVYNQDIHRLIDAIGSSMYWQHGAQGGTAAEMQEQQA</sequence>
<comment type="function">
    <text evidence="7">Involved in phosphonate degradation.</text>
</comment>
<dbReference type="RefSeq" id="WP_255387719.1">
    <property type="nucleotide sequence ID" value="NZ_CP101508.1"/>
</dbReference>
<dbReference type="NCBIfam" id="NF010006">
    <property type="entry name" value="PRK13479.1"/>
    <property type="match status" value="1"/>
</dbReference>
<keyword evidence="4 7" id="KW-0663">Pyridoxal phosphate</keyword>
<dbReference type="SUPFAM" id="SSF53383">
    <property type="entry name" value="PLP-dependent transferases"/>
    <property type="match status" value="1"/>
</dbReference>
<organism evidence="9 10">
    <name type="scientific">Photobacterium atrarenae</name>
    <dbReference type="NCBI Taxonomy" id="865757"/>
    <lineage>
        <taxon>Bacteria</taxon>
        <taxon>Pseudomonadati</taxon>
        <taxon>Pseudomonadota</taxon>
        <taxon>Gammaproteobacteria</taxon>
        <taxon>Vibrionales</taxon>
        <taxon>Vibrionaceae</taxon>
        <taxon>Photobacterium</taxon>
    </lineage>
</organism>
<evidence type="ECO:0000256" key="6">
    <source>
        <dbReference type="ARBA" id="ARBA00049460"/>
    </source>
</evidence>
<evidence type="ECO:0000256" key="4">
    <source>
        <dbReference type="ARBA" id="ARBA00022898"/>
    </source>
</evidence>
<evidence type="ECO:0000256" key="2">
    <source>
        <dbReference type="ARBA" id="ARBA00022576"/>
    </source>
</evidence>
<feature type="modified residue" description="N6-(pyridoxal phosphate)lysine" evidence="7">
    <location>
        <position position="196"/>
    </location>
</feature>
<evidence type="ECO:0000256" key="7">
    <source>
        <dbReference type="HAMAP-Rule" id="MF_01376"/>
    </source>
</evidence>
<proteinExistence type="inferred from homology"/>
<dbReference type="Gene3D" id="3.40.640.10">
    <property type="entry name" value="Type I PLP-dependent aspartate aminotransferase-like (Major domain)"/>
    <property type="match status" value="1"/>
</dbReference>
<dbReference type="PANTHER" id="PTHR42778">
    <property type="entry name" value="2-AMINOETHYLPHOSPHONATE--PYRUVATE TRANSAMINASE"/>
    <property type="match status" value="1"/>
</dbReference>
<dbReference type="InterPro" id="IPR000192">
    <property type="entry name" value="Aminotrans_V_dom"/>
</dbReference>
<evidence type="ECO:0000256" key="3">
    <source>
        <dbReference type="ARBA" id="ARBA00022679"/>
    </source>
</evidence>
<evidence type="ECO:0000256" key="5">
    <source>
        <dbReference type="ARBA" id="ARBA00023317"/>
    </source>
</evidence>
<dbReference type="Gene3D" id="3.90.1150.10">
    <property type="entry name" value="Aspartate Aminotransferase, domain 1"/>
    <property type="match status" value="1"/>
</dbReference>
<dbReference type="EC" id="2.6.1.37" evidence="7"/>
<evidence type="ECO:0000313" key="9">
    <source>
        <dbReference type="EMBL" id="UTV26508.1"/>
    </source>
</evidence>
<dbReference type="NCBIfam" id="TIGR03301">
    <property type="entry name" value="PhnW-AepZ"/>
    <property type="match status" value="1"/>
</dbReference>
<dbReference type="PIRSF" id="PIRSF000524">
    <property type="entry name" value="SPT"/>
    <property type="match status" value="1"/>
</dbReference>
<comment type="subunit">
    <text evidence="7">Homodimer.</text>
</comment>
<name>A0ABY5GC58_9GAMM</name>
<feature type="domain" description="Aminotransferase class V" evidence="8">
    <location>
        <begin position="41"/>
        <end position="331"/>
    </location>
</feature>
<dbReference type="InterPro" id="IPR015421">
    <property type="entry name" value="PyrdxlP-dep_Trfase_major"/>
</dbReference>
<accession>A0ABY5GC58</accession>
<keyword evidence="2 7" id="KW-0032">Aminotransferase</keyword>
<dbReference type="HAMAP" id="MF_01376">
    <property type="entry name" value="PhnW_aminotrans_5"/>
    <property type="match status" value="1"/>
</dbReference>
<dbReference type="InterPro" id="IPR015422">
    <property type="entry name" value="PyrdxlP-dep_Trfase_small"/>
</dbReference>
<keyword evidence="5 7" id="KW-0670">Pyruvate</keyword>
<dbReference type="InterPro" id="IPR024169">
    <property type="entry name" value="SP_NH2Trfase/AEP_transaminase"/>
</dbReference>
<comment type="catalytic activity">
    <reaction evidence="6 7">
        <text>(2-aminoethyl)phosphonate + pyruvate = phosphonoacetaldehyde + L-alanine</text>
        <dbReference type="Rhea" id="RHEA:17021"/>
        <dbReference type="ChEBI" id="CHEBI:15361"/>
        <dbReference type="ChEBI" id="CHEBI:57418"/>
        <dbReference type="ChEBI" id="CHEBI:57972"/>
        <dbReference type="ChEBI" id="CHEBI:58383"/>
        <dbReference type="EC" id="2.6.1.37"/>
    </reaction>
</comment>
<keyword evidence="3 7" id="KW-0808">Transferase</keyword>
<gene>
    <name evidence="7 9" type="primary">phnW</name>
    <name evidence="9" type="ORF">NNL38_08965</name>
</gene>
<protein>
    <recommendedName>
        <fullName evidence="7">2-aminoethylphosphonate--pyruvate transaminase</fullName>
        <ecNumber evidence="7">2.6.1.37</ecNumber>
    </recommendedName>
    <alternativeName>
        <fullName evidence="7">2-aminoethylphosphonate aminotransferase</fullName>
    </alternativeName>
    <alternativeName>
        <fullName evidence="7">AEP transaminase</fullName>
        <shortName evidence="7">AEPT</shortName>
    </alternativeName>
</protein>
<evidence type="ECO:0000256" key="1">
    <source>
        <dbReference type="ARBA" id="ARBA00001933"/>
    </source>
</evidence>
<dbReference type="Proteomes" id="UP001057998">
    <property type="component" value="Chromosome 1"/>
</dbReference>
<reference evidence="9" key="1">
    <citation type="submission" date="2022-07" db="EMBL/GenBank/DDBJ databases">
        <title>Genome sequencing of Photobacterium atrarenae GJH2-4.</title>
        <authorList>
            <person name="Park S.-J."/>
        </authorList>
    </citation>
    <scope>NUCLEOTIDE SEQUENCE</scope>
    <source>
        <strain evidence="9">GJH2-4</strain>
    </source>
</reference>
<comment type="similarity">
    <text evidence="7">Belongs to the class-V pyridoxal-phosphate-dependent aminotransferase family. PhnW subfamily.</text>
</comment>
<evidence type="ECO:0000313" key="10">
    <source>
        <dbReference type="Proteomes" id="UP001057998"/>
    </source>
</evidence>
<dbReference type="InterPro" id="IPR012703">
    <property type="entry name" value="NH2EtPonate_pyrv_transaminase"/>
</dbReference>
<comment type="cofactor">
    <cofactor evidence="1 7">
        <name>pyridoxal 5'-phosphate</name>
        <dbReference type="ChEBI" id="CHEBI:597326"/>
    </cofactor>
</comment>
<dbReference type="GO" id="GO:0047304">
    <property type="term" value="F:2-aminoethylphosphonate-pyruvate transaminase activity"/>
    <property type="evidence" value="ECO:0007669"/>
    <property type="project" value="UniProtKB-EC"/>
</dbReference>
<dbReference type="Pfam" id="PF00266">
    <property type="entry name" value="Aminotran_5"/>
    <property type="match status" value="1"/>
</dbReference>
<dbReference type="InterPro" id="IPR015424">
    <property type="entry name" value="PyrdxlP-dep_Trfase"/>
</dbReference>
<dbReference type="PANTHER" id="PTHR42778:SF1">
    <property type="entry name" value="2-AMINOETHYLPHOSPHONATE--PYRUVATE TRANSAMINASE"/>
    <property type="match status" value="1"/>
</dbReference>
<dbReference type="NCBIfam" id="TIGR02326">
    <property type="entry name" value="transamin_PhnW"/>
    <property type="match status" value="1"/>
</dbReference>
<dbReference type="EMBL" id="CP101508">
    <property type="protein sequence ID" value="UTV26508.1"/>
    <property type="molecule type" value="Genomic_DNA"/>
</dbReference>